<reference evidence="3" key="1">
    <citation type="journal article" date="2014" name="Int. J. Syst. Evol. Microbiol.">
        <title>Complete genome sequence of Corynebacterium casei LMG S-19264T (=DSM 44701T), isolated from a smear-ripened cheese.</title>
        <authorList>
            <consortium name="US DOE Joint Genome Institute (JGI-PGF)"/>
            <person name="Walter F."/>
            <person name="Albersmeier A."/>
            <person name="Kalinowski J."/>
            <person name="Ruckert C."/>
        </authorList>
    </citation>
    <scope>NUCLEOTIDE SEQUENCE</scope>
    <source>
        <strain evidence="3">VKM Ac-1069</strain>
    </source>
</reference>
<accession>A0A9W6LAT2</accession>
<dbReference type="AlphaFoldDB" id="A0A9W6LAT2"/>
<dbReference type="PRINTS" id="PR00081">
    <property type="entry name" value="GDHRDH"/>
</dbReference>
<reference evidence="3" key="2">
    <citation type="submission" date="2023-01" db="EMBL/GenBank/DDBJ databases">
        <authorList>
            <person name="Sun Q."/>
            <person name="Evtushenko L."/>
        </authorList>
    </citation>
    <scope>NUCLEOTIDE SEQUENCE</scope>
    <source>
        <strain evidence="3">VKM Ac-1069</strain>
    </source>
</reference>
<dbReference type="PANTHER" id="PTHR24321:SF8">
    <property type="entry name" value="ESTRADIOL 17-BETA-DEHYDROGENASE 8-RELATED"/>
    <property type="match status" value="1"/>
</dbReference>
<dbReference type="FunFam" id="3.40.50.720:FF:000084">
    <property type="entry name" value="Short-chain dehydrogenase reductase"/>
    <property type="match status" value="1"/>
</dbReference>
<sequence length="250" mass="25318">MGVLDGKIALVTGGASGIGLASARALAEAGAAVAIADLDADRGESTAKELVAAGARSLFVRTDATDEEQVAAMVGRVVDEFGGLDLALNNVGRGELGRTVTTTSLEKWNWILGMSLTSAWLGMKYEIPAMLARGGGAIVNMASSAGMSPQTTASPAYAAAKAGVVHLTRYAAKQYAAEGIRVNAVAPGLTLTPTVEAWFSPEAIAEQVSSGQFVERAVVPEEVAAAVVYLCSPAAAMVTGHTLPVSGGIA</sequence>
<dbReference type="SUPFAM" id="SSF51735">
    <property type="entry name" value="NAD(P)-binding Rossmann-fold domains"/>
    <property type="match status" value="1"/>
</dbReference>
<gene>
    <name evidence="3" type="ORF">GCM10017577_49380</name>
</gene>
<keyword evidence="4" id="KW-1185">Reference proteome</keyword>
<dbReference type="PRINTS" id="PR00080">
    <property type="entry name" value="SDRFAMILY"/>
</dbReference>
<dbReference type="EMBL" id="BSFQ01000025">
    <property type="protein sequence ID" value="GLL13794.1"/>
    <property type="molecule type" value="Genomic_DNA"/>
</dbReference>
<proteinExistence type="inferred from homology"/>
<evidence type="ECO:0000313" key="4">
    <source>
        <dbReference type="Proteomes" id="UP001143463"/>
    </source>
</evidence>
<evidence type="ECO:0000256" key="1">
    <source>
        <dbReference type="ARBA" id="ARBA00006484"/>
    </source>
</evidence>
<organism evidence="3 4">
    <name type="scientific">Pseudonocardia halophobica</name>
    <dbReference type="NCBI Taxonomy" id="29401"/>
    <lineage>
        <taxon>Bacteria</taxon>
        <taxon>Bacillati</taxon>
        <taxon>Actinomycetota</taxon>
        <taxon>Actinomycetes</taxon>
        <taxon>Pseudonocardiales</taxon>
        <taxon>Pseudonocardiaceae</taxon>
        <taxon>Pseudonocardia</taxon>
    </lineage>
</organism>
<name>A0A9W6LAT2_9PSEU</name>
<dbReference type="PANTHER" id="PTHR24321">
    <property type="entry name" value="DEHYDROGENASES, SHORT CHAIN"/>
    <property type="match status" value="1"/>
</dbReference>
<dbReference type="GO" id="GO:0016491">
    <property type="term" value="F:oxidoreductase activity"/>
    <property type="evidence" value="ECO:0007669"/>
    <property type="project" value="UniProtKB-KW"/>
</dbReference>
<dbReference type="Pfam" id="PF13561">
    <property type="entry name" value="adh_short_C2"/>
    <property type="match status" value="1"/>
</dbReference>
<keyword evidence="2" id="KW-0560">Oxidoreductase</keyword>
<protein>
    <submittedName>
        <fullName evidence="3">Short chain dehydrogenase</fullName>
    </submittedName>
</protein>
<evidence type="ECO:0000313" key="3">
    <source>
        <dbReference type="EMBL" id="GLL13794.1"/>
    </source>
</evidence>
<comment type="caution">
    <text evidence="3">The sequence shown here is derived from an EMBL/GenBank/DDBJ whole genome shotgun (WGS) entry which is preliminary data.</text>
</comment>
<evidence type="ECO:0000256" key="2">
    <source>
        <dbReference type="ARBA" id="ARBA00023002"/>
    </source>
</evidence>
<dbReference type="RefSeq" id="WP_037049844.1">
    <property type="nucleotide sequence ID" value="NZ_BAAAUZ010000051.1"/>
</dbReference>
<dbReference type="Gene3D" id="3.40.50.720">
    <property type="entry name" value="NAD(P)-binding Rossmann-like Domain"/>
    <property type="match status" value="1"/>
</dbReference>
<dbReference type="CDD" id="cd05233">
    <property type="entry name" value="SDR_c"/>
    <property type="match status" value="1"/>
</dbReference>
<dbReference type="InterPro" id="IPR002347">
    <property type="entry name" value="SDR_fam"/>
</dbReference>
<dbReference type="Proteomes" id="UP001143463">
    <property type="component" value="Unassembled WGS sequence"/>
</dbReference>
<comment type="similarity">
    <text evidence="1">Belongs to the short-chain dehydrogenases/reductases (SDR) family.</text>
</comment>
<dbReference type="InterPro" id="IPR036291">
    <property type="entry name" value="NAD(P)-bd_dom_sf"/>
</dbReference>